<evidence type="ECO:0000313" key="4">
    <source>
        <dbReference type="Proteomes" id="UP000283387"/>
    </source>
</evidence>
<accession>A0A419WAB5</accession>
<organism evidence="3 4">
    <name type="scientific">Mangrovibacterium diazotrophicum</name>
    <dbReference type="NCBI Taxonomy" id="1261403"/>
    <lineage>
        <taxon>Bacteria</taxon>
        <taxon>Pseudomonadati</taxon>
        <taxon>Bacteroidota</taxon>
        <taxon>Bacteroidia</taxon>
        <taxon>Marinilabiliales</taxon>
        <taxon>Prolixibacteraceae</taxon>
        <taxon>Mangrovibacterium</taxon>
    </lineage>
</organism>
<evidence type="ECO:0000259" key="2">
    <source>
        <dbReference type="Pfam" id="PF13648"/>
    </source>
</evidence>
<keyword evidence="1" id="KW-0732">Signal</keyword>
<sequence>MKILPFVLVLFLFVSCHSKNDITGNWMMHQVLQSGQDVTADHNPHGDRYIIFKADSTFESGGQPFGKNTGKYSYNATEGTLFLDSDTGPEDNSHWKVTLTKDTMHWQGYGSDWADAFEIINVRE</sequence>
<feature type="domain" description="Lipocalin-like" evidence="2">
    <location>
        <begin position="22"/>
        <end position="106"/>
    </location>
</feature>
<feature type="signal peptide" evidence="1">
    <location>
        <begin position="1"/>
        <end position="18"/>
    </location>
</feature>
<dbReference type="OrthoDB" id="1495217at2"/>
<keyword evidence="4" id="KW-1185">Reference proteome</keyword>
<dbReference type="RefSeq" id="WP_120273633.1">
    <property type="nucleotide sequence ID" value="NZ_RAPN01000001.1"/>
</dbReference>
<feature type="chain" id="PRO_5019328748" evidence="1">
    <location>
        <begin position="19"/>
        <end position="124"/>
    </location>
</feature>
<dbReference type="InterPro" id="IPR024311">
    <property type="entry name" value="Lipocalin-like"/>
</dbReference>
<protein>
    <submittedName>
        <fullName evidence="3">Lipocalin-like protein</fullName>
    </submittedName>
</protein>
<dbReference type="Proteomes" id="UP000283387">
    <property type="component" value="Unassembled WGS sequence"/>
</dbReference>
<name>A0A419WAB5_9BACT</name>
<comment type="caution">
    <text evidence="3">The sequence shown here is derived from an EMBL/GenBank/DDBJ whole genome shotgun (WGS) entry which is preliminary data.</text>
</comment>
<reference evidence="3 4" key="1">
    <citation type="submission" date="2018-09" db="EMBL/GenBank/DDBJ databases">
        <title>Genomic Encyclopedia of Archaeal and Bacterial Type Strains, Phase II (KMG-II): from individual species to whole genera.</title>
        <authorList>
            <person name="Goeker M."/>
        </authorList>
    </citation>
    <scope>NUCLEOTIDE SEQUENCE [LARGE SCALE GENOMIC DNA]</scope>
    <source>
        <strain evidence="3 4">DSM 27148</strain>
    </source>
</reference>
<dbReference type="Pfam" id="PF13648">
    <property type="entry name" value="Lipocalin_4"/>
    <property type="match status" value="1"/>
</dbReference>
<dbReference type="PROSITE" id="PS51257">
    <property type="entry name" value="PROKAR_LIPOPROTEIN"/>
    <property type="match status" value="1"/>
</dbReference>
<dbReference type="AlphaFoldDB" id="A0A419WAB5"/>
<gene>
    <name evidence="3" type="ORF">BC643_2793</name>
</gene>
<evidence type="ECO:0000256" key="1">
    <source>
        <dbReference type="SAM" id="SignalP"/>
    </source>
</evidence>
<proteinExistence type="predicted"/>
<dbReference type="EMBL" id="RAPN01000001">
    <property type="protein sequence ID" value="RKD92421.1"/>
    <property type="molecule type" value="Genomic_DNA"/>
</dbReference>
<evidence type="ECO:0000313" key="3">
    <source>
        <dbReference type="EMBL" id="RKD92421.1"/>
    </source>
</evidence>